<dbReference type="Proteomes" id="UP000775872">
    <property type="component" value="Unassembled WGS sequence"/>
</dbReference>
<dbReference type="InterPro" id="IPR005914">
    <property type="entry name" value="Acac_CoA_synth"/>
</dbReference>
<accession>A0A9N9ZGT7</accession>
<organism evidence="3 4">
    <name type="scientific">Clonostachys solani</name>
    <dbReference type="NCBI Taxonomy" id="160281"/>
    <lineage>
        <taxon>Eukaryota</taxon>
        <taxon>Fungi</taxon>
        <taxon>Dikarya</taxon>
        <taxon>Ascomycota</taxon>
        <taxon>Pezizomycotina</taxon>
        <taxon>Sordariomycetes</taxon>
        <taxon>Hypocreomycetidae</taxon>
        <taxon>Hypocreales</taxon>
        <taxon>Bionectriaceae</taxon>
        <taxon>Clonostachys</taxon>
    </lineage>
</organism>
<dbReference type="InterPro" id="IPR020845">
    <property type="entry name" value="AMP-binding_CS"/>
</dbReference>
<reference evidence="3 4" key="2">
    <citation type="submission" date="2021-10" db="EMBL/GenBank/DDBJ databases">
        <authorList>
            <person name="Piombo E."/>
        </authorList>
    </citation>
    <scope>NUCLEOTIDE SEQUENCE [LARGE SCALE GENOMIC DNA]</scope>
</reference>
<keyword evidence="1" id="KW-1133">Transmembrane helix</keyword>
<dbReference type="InterPro" id="IPR045851">
    <property type="entry name" value="AMP-bd_C_sf"/>
</dbReference>
<dbReference type="GO" id="GO:0030729">
    <property type="term" value="F:acetoacetate-CoA ligase activity"/>
    <property type="evidence" value="ECO:0007669"/>
    <property type="project" value="InterPro"/>
</dbReference>
<evidence type="ECO:0000313" key="4">
    <source>
        <dbReference type="Proteomes" id="UP000775872"/>
    </source>
</evidence>
<dbReference type="EMBL" id="CABFOC020000063">
    <property type="protein sequence ID" value="CAH0056160.1"/>
    <property type="molecule type" value="Genomic_DNA"/>
</dbReference>
<dbReference type="InterPro" id="IPR000873">
    <property type="entry name" value="AMP-dep_synth/lig_dom"/>
</dbReference>
<dbReference type="Pfam" id="PF00501">
    <property type="entry name" value="AMP-binding"/>
    <property type="match status" value="1"/>
</dbReference>
<comment type="caution">
    <text evidence="3">The sequence shown here is derived from an EMBL/GenBank/DDBJ whole genome shotgun (WGS) entry which is preliminary data.</text>
</comment>
<feature type="transmembrane region" description="Helical" evidence="1">
    <location>
        <begin position="162"/>
        <end position="186"/>
    </location>
</feature>
<dbReference type="Gene3D" id="3.40.50.12780">
    <property type="entry name" value="N-terminal domain of ligase-like"/>
    <property type="match status" value="1"/>
</dbReference>
<dbReference type="NCBIfam" id="TIGR01217">
    <property type="entry name" value="ac_ac_CoA_syn"/>
    <property type="match status" value="1"/>
</dbReference>
<dbReference type="AlphaFoldDB" id="A0A9N9ZGT7"/>
<dbReference type="PANTHER" id="PTHR42921">
    <property type="entry name" value="ACETOACETYL-COA SYNTHETASE"/>
    <property type="match status" value="1"/>
</dbReference>
<dbReference type="PROSITE" id="PS00455">
    <property type="entry name" value="AMP_BINDING"/>
    <property type="match status" value="1"/>
</dbReference>
<dbReference type="PANTHER" id="PTHR42921:SF4">
    <property type="entry name" value="ACETOACETYL-COA SYNTHASE (AFU_ORTHOLOGUE AFUA_8G04770)"/>
    <property type="match status" value="1"/>
</dbReference>
<reference evidence="4" key="1">
    <citation type="submission" date="2019-06" db="EMBL/GenBank/DDBJ databases">
        <authorList>
            <person name="Broberg M."/>
        </authorList>
    </citation>
    <scope>NUCLEOTIDE SEQUENCE [LARGE SCALE GENOMIC DNA]</scope>
</reference>
<dbReference type="InterPro" id="IPR042099">
    <property type="entry name" value="ANL_N_sf"/>
</dbReference>
<gene>
    <name evidence="3" type="ORF">CSOL1703_00006096</name>
</gene>
<name>A0A9N9ZGT7_9HYPO</name>
<dbReference type="SUPFAM" id="SSF56801">
    <property type="entry name" value="Acetyl-CoA synthetase-like"/>
    <property type="match status" value="1"/>
</dbReference>
<dbReference type="GO" id="GO:0006629">
    <property type="term" value="P:lipid metabolic process"/>
    <property type="evidence" value="ECO:0007669"/>
    <property type="project" value="InterPro"/>
</dbReference>
<evidence type="ECO:0000313" key="3">
    <source>
        <dbReference type="EMBL" id="CAH0056160.1"/>
    </source>
</evidence>
<keyword evidence="1" id="KW-0472">Membrane</keyword>
<dbReference type="Gene3D" id="3.30.300.30">
    <property type="match status" value="1"/>
</dbReference>
<evidence type="ECO:0000256" key="1">
    <source>
        <dbReference type="SAM" id="Phobius"/>
    </source>
</evidence>
<sequence length="687" mass="77349">MSAKSNSKEPSRDLEPVWRPWVTPEATIPMNRYRHHVNQKFHLDLKNTRQLQKWSISSPHEFWIDLWSYLKIVPELPNGLTRAYDPAIPIDEIPPFFEGVHVNYAENVLNQPHISPHSIALIGIREGQSLEGEQWTWSELRERVREARSALVRSGIREGDRVAAIISTSIWSVTIFLAAASLGAIFTSIASDFGVEGCASRLELVGPSIVFADSHVTYKGNQRANLDKISSILSRLSHKPLAVLIELQRTPKHSFLTISEFLSRSSKRDRLDFKRLPFSSPLYILYSSGTSGPPKCLVHHHGLILQHQKVGKLHNSLKAGDIVFQYSSPSWVLWNVMVGHLSVGTTLVLYDGSPTFPSPEKMLEIVQRHRVNYWGVSPRYLQQLEIDGAMLKDKYNLGSLRMVQTTGAHLSASQYYWFYKVFPSNIHLTNVAGGTDIATSWVASDPTGPVYPGETQMPALGHDVDVADPSTGQSIRDLGDAGELICRLPFPSMPVFMWGDKDNKTYKESYFQKFDFPCWAQHDWISFNPVTGGSTIHGRSDGILNPQGIRFGSSEVYAITEAFPFNKSIETTLCVGRTRKGLDTDESVFLFVIMREGHHFNATLEKNIRDAIRSGLSARHVPRFVLPVKEIPTTVNGKKVETLVKQVICSGEMPKRISSTVVNSHCLESFRQYYHLELKQSSTRSRL</sequence>
<protein>
    <recommendedName>
        <fullName evidence="2">AMP-dependent synthetase/ligase domain-containing protein</fullName>
    </recommendedName>
</protein>
<keyword evidence="4" id="KW-1185">Reference proteome</keyword>
<dbReference type="OrthoDB" id="10253869at2759"/>
<feature type="domain" description="AMP-dependent synthetase/ligase" evidence="2">
    <location>
        <begin position="116"/>
        <end position="488"/>
    </location>
</feature>
<proteinExistence type="predicted"/>
<evidence type="ECO:0000259" key="2">
    <source>
        <dbReference type="Pfam" id="PF00501"/>
    </source>
</evidence>
<keyword evidence="1" id="KW-0812">Transmembrane</keyword>